<dbReference type="InterPro" id="IPR001275">
    <property type="entry name" value="DM_DNA-bd"/>
</dbReference>
<feature type="domain" description="DM" evidence="7">
    <location>
        <begin position="28"/>
        <end position="75"/>
    </location>
</feature>
<gene>
    <name evidence="8" type="ORF">NQ317_017758</name>
</gene>
<dbReference type="SMART" id="SM00301">
    <property type="entry name" value="DM"/>
    <property type="match status" value="1"/>
</dbReference>
<evidence type="ECO:0000313" key="8">
    <source>
        <dbReference type="EMBL" id="KAJ8977344.1"/>
    </source>
</evidence>
<dbReference type="PANTHER" id="PTHR12322">
    <property type="entry name" value="DOUBLESEX AND MAB-3 RELATED TRANSCRIPTION FACTOR DMRT"/>
    <property type="match status" value="1"/>
</dbReference>
<keyword evidence="4 5" id="KW-0539">Nucleus</keyword>
<dbReference type="EMBL" id="JAPWTJ010000559">
    <property type="protein sequence ID" value="KAJ8977344.1"/>
    <property type="molecule type" value="Genomic_DNA"/>
</dbReference>
<evidence type="ECO:0000256" key="5">
    <source>
        <dbReference type="PROSITE-ProRule" id="PRU00070"/>
    </source>
</evidence>
<feature type="compositionally biased region" description="Polar residues" evidence="6">
    <location>
        <begin position="116"/>
        <end position="125"/>
    </location>
</feature>
<dbReference type="InterPro" id="IPR036407">
    <property type="entry name" value="DM_DNA-bd_sf"/>
</dbReference>
<accession>A0ABQ9JGK8</accession>
<dbReference type="InterPro" id="IPR026607">
    <property type="entry name" value="DMRT"/>
</dbReference>
<comment type="caution">
    <text evidence="8">The sequence shown here is derived from an EMBL/GenBank/DDBJ whole genome shotgun (WGS) entry which is preliminary data.</text>
</comment>
<feature type="compositionally biased region" description="Polar residues" evidence="6">
    <location>
        <begin position="14"/>
        <end position="24"/>
    </location>
</feature>
<keyword evidence="1 5" id="KW-0479">Metal-binding</keyword>
<dbReference type="PANTHER" id="PTHR12322:SF116">
    <property type="entry name" value="DOUBLESEX-MAB RELATED 99B"/>
    <property type="match status" value="1"/>
</dbReference>
<comment type="subcellular location">
    <subcellularLocation>
        <location evidence="5">Nucleus</location>
    </subcellularLocation>
</comment>
<evidence type="ECO:0000256" key="6">
    <source>
        <dbReference type="SAM" id="MobiDB-lite"/>
    </source>
</evidence>
<name>A0ABQ9JGK8_9CUCU</name>
<keyword evidence="3 5" id="KW-0238">DNA-binding</keyword>
<dbReference type="Pfam" id="PF00751">
    <property type="entry name" value="DM"/>
    <property type="match status" value="1"/>
</dbReference>
<dbReference type="Gene3D" id="4.10.1040.10">
    <property type="entry name" value="DM DNA-binding domain"/>
    <property type="match status" value="1"/>
</dbReference>
<feature type="region of interest" description="Disordered" evidence="6">
    <location>
        <begin position="109"/>
        <end position="130"/>
    </location>
</feature>
<feature type="region of interest" description="Disordered" evidence="6">
    <location>
        <begin position="1"/>
        <end position="25"/>
    </location>
</feature>
<dbReference type="SUPFAM" id="SSF82927">
    <property type="entry name" value="Cysteine-rich DNA binding domain, (DM domain)"/>
    <property type="match status" value="1"/>
</dbReference>
<evidence type="ECO:0000256" key="4">
    <source>
        <dbReference type="ARBA" id="ARBA00023242"/>
    </source>
</evidence>
<keyword evidence="2 5" id="KW-0862">Zinc</keyword>
<proteinExistence type="predicted"/>
<dbReference type="PROSITE" id="PS40000">
    <property type="entry name" value="DM_1"/>
    <property type="match status" value="1"/>
</dbReference>
<keyword evidence="9" id="KW-1185">Reference proteome</keyword>
<organism evidence="8 9">
    <name type="scientific">Molorchus minor</name>
    <dbReference type="NCBI Taxonomy" id="1323400"/>
    <lineage>
        <taxon>Eukaryota</taxon>
        <taxon>Metazoa</taxon>
        <taxon>Ecdysozoa</taxon>
        <taxon>Arthropoda</taxon>
        <taxon>Hexapoda</taxon>
        <taxon>Insecta</taxon>
        <taxon>Pterygota</taxon>
        <taxon>Neoptera</taxon>
        <taxon>Endopterygota</taxon>
        <taxon>Coleoptera</taxon>
        <taxon>Polyphaga</taxon>
        <taxon>Cucujiformia</taxon>
        <taxon>Chrysomeloidea</taxon>
        <taxon>Cerambycidae</taxon>
        <taxon>Lamiinae</taxon>
        <taxon>Monochamini</taxon>
        <taxon>Molorchus</taxon>
    </lineage>
</organism>
<evidence type="ECO:0000256" key="1">
    <source>
        <dbReference type="ARBA" id="ARBA00022723"/>
    </source>
</evidence>
<dbReference type="Proteomes" id="UP001162164">
    <property type="component" value="Unassembled WGS sequence"/>
</dbReference>
<evidence type="ECO:0000313" key="9">
    <source>
        <dbReference type="Proteomes" id="UP001162164"/>
    </source>
</evidence>
<evidence type="ECO:0000256" key="3">
    <source>
        <dbReference type="ARBA" id="ARBA00023125"/>
    </source>
</evidence>
<dbReference type="PROSITE" id="PS50809">
    <property type="entry name" value="DM_2"/>
    <property type="match status" value="1"/>
</dbReference>
<feature type="DNA-binding region" description="DM" evidence="5">
    <location>
        <begin position="28"/>
        <end position="75"/>
    </location>
</feature>
<reference evidence="8" key="1">
    <citation type="journal article" date="2023" name="Insect Mol. Biol.">
        <title>Genome sequencing provides insights into the evolution of gene families encoding plant cell wall-degrading enzymes in longhorned beetles.</title>
        <authorList>
            <person name="Shin N.R."/>
            <person name="Okamura Y."/>
            <person name="Kirsch R."/>
            <person name="Pauchet Y."/>
        </authorList>
    </citation>
    <scope>NUCLEOTIDE SEQUENCE</scope>
    <source>
        <strain evidence="8">MMC_N1</strain>
    </source>
</reference>
<evidence type="ECO:0000259" key="7">
    <source>
        <dbReference type="PROSITE" id="PS50809"/>
    </source>
</evidence>
<sequence>MSDSQEYESKMDVNATSTSANARTPPNCARCRNHRKKIALKGHKRYCMYRSCKCEKCRLTSERQRVMAAQTALRRAQAQDEAMMRNGVRNPDELTMMPVNQRSPPLVHSVERSLDGDSSASSQYSNPPPVTRRVTAAVVVPSTTPASIGTEYNSYITEYKGEYYNCILLKRSTSTVEHTVGKNL</sequence>
<evidence type="ECO:0000256" key="2">
    <source>
        <dbReference type="ARBA" id="ARBA00022833"/>
    </source>
</evidence>
<protein>
    <recommendedName>
        <fullName evidence="7">DM domain-containing protein</fullName>
    </recommendedName>
</protein>